<sequence>MEKHTINIDVNTQKANADVDKLDKNFTDLNKTVENLADTMDMDLGAAISEIEDQLTQLAVQGKQNTEEFKSLAKEAGRLKGVIAEVDAQVEFFAATNADVGQKIGLLEDQMYRMAIAGDTTSAEFRKIQGEAAALKQSVIAVDMALDGMAMTTSQRLSGALGGVAGGFAAAQGAMASFGGESEAVNQAILKVQAAMALTQGVDAIRQAVPAFTALKTSVMGAFQGMTTASKAFALTGIGLVITLIAGAVAAFSSFQKSTDQIIAENKKLTKSFDDANKAIENQSNQLRAALGLQLEFASAAGASEKQLAKIRKEGTDDIIANNETQIKNTSDKIKTLESLEYQRTLGQQASSKDQFNELERNRQKEINIEKNKLNDLKVQNNRERNSIRLETLKIKTQELDEAKAKADEERQANAEAAKQRASERAQQRKDELAKITEAQKEYDENEKTRYMTEQQKEIYEVQKKYDELLAIAKKYGKDNTQILINQKNEENDINAKYAQQEIDAQAERDAVIAEQQEANRQAQLDAQEAFDETYRQNTLTAQQLEIDAANAKYFELIKVAEQYGYSTVELKKRQEDELANIDKKYKEEQTAREKQLADMRIDAVKGGIDAIGNLAGAFAGKSEKSQKRAFNIQKAAGIASATIDTYKSAQAAFASAGNPILGAVFAAIAVAAGIANITKIAKTKFEGGGGAGSVSSPSTTAGAGSITTPEFNIVGGNTANQLATLGQQPVQAYVVSGEVSSAQSLDRNRVQNATL</sequence>
<proteinExistence type="predicted"/>
<organism evidence="3">
    <name type="scientific">uncultured Caudovirales phage</name>
    <dbReference type="NCBI Taxonomy" id="2100421"/>
    <lineage>
        <taxon>Viruses</taxon>
        <taxon>Duplodnaviria</taxon>
        <taxon>Heunggongvirae</taxon>
        <taxon>Uroviricota</taxon>
        <taxon>Caudoviricetes</taxon>
        <taxon>Peduoviridae</taxon>
        <taxon>Maltschvirus</taxon>
        <taxon>Maltschvirus maltsch</taxon>
    </lineage>
</organism>
<evidence type="ECO:0000313" key="3">
    <source>
        <dbReference type="EMBL" id="CAB4142086.1"/>
    </source>
</evidence>
<feature type="transmembrane region" description="Helical" evidence="2">
    <location>
        <begin position="232"/>
        <end position="252"/>
    </location>
</feature>
<protein>
    <submittedName>
        <fullName evidence="3">Uncharacterized protein</fullName>
    </submittedName>
</protein>
<dbReference type="EMBL" id="LR796399">
    <property type="protein sequence ID" value="CAB4142086.1"/>
    <property type="molecule type" value="Genomic_DNA"/>
</dbReference>
<accession>A0A6J5MAL3</accession>
<evidence type="ECO:0000256" key="1">
    <source>
        <dbReference type="SAM" id="MobiDB-lite"/>
    </source>
</evidence>
<keyword evidence="2" id="KW-0812">Transmembrane</keyword>
<feature type="transmembrane region" description="Helical" evidence="2">
    <location>
        <begin position="661"/>
        <end position="679"/>
    </location>
</feature>
<feature type="region of interest" description="Disordered" evidence="1">
    <location>
        <begin position="404"/>
        <end position="431"/>
    </location>
</feature>
<keyword evidence="2" id="KW-1133">Transmembrane helix</keyword>
<gene>
    <name evidence="3" type="ORF">UFOVP425_35</name>
</gene>
<name>A0A6J5MAL3_9CAUD</name>
<keyword evidence="2" id="KW-0472">Membrane</keyword>
<reference evidence="3" key="1">
    <citation type="submission" date="2020-04" db="EMBL/GenBank/DDBJ databases">
        <authorList>
            <person name="Chiriac C."/>
            <person name="Salcher M."/>
            <person name="Ghai R."/>
            <person name="Kavagutti S V."/>
        </authorList>
    </citation>
    <scope>NUCLEOTIDE SEQUENCE</scope>
</reference>
<evidence type="ECO:0000256" key="2">
    <source>
        <dbReference type="SAM" id="Phobius"/>
    </source>
</evidence>